<evidence type="ECO:0000256" key="5">
    <source>
        <dbReference type="RuleBase" id="RU362057"/>
    </source>
</evidence>
<dbReference type="InterPro" id="IPR035595">
    <property type="entry name" value="UDP_glycos_trans_CS"/>
</dbReference>
<evidence type="ECO:0000313" key="6">
    <source>
        <dbReference type="EMBL" id="KAJ7943385.1"/>
    </source>
</evidence>
<keyword evidence="7" id="KW-1185">Reference proteome</keyword>
<dbReference type="InterPro" id="IPR050481">
    <property type="entry name" value="UDP-glycosyltransf_plant"/>
</dbReference>
<evidence type="ECO:0000256" key="4">
    <source>
        <dbReference type="RuleBase" id="RU003718"/>
    </source>
</evidence>
<dbReference type="InterPro" id="IPR002213">
    <property type="entry name" value="UDP_glucos_trans"/>
</dbReference>
<gene>
    <name evidence="6" type="ORF">O6P43_032942</name>
</gene>
<evidence type="ECO:0000256" key="3">
    <source>
        <dbReference type="ARBA" id="ARBA00022679"/>
    </source>
</evidence>
<evidence type="ECO:0000313" key="7">
    <source>
        <dbReference type="Proteomes" id="UP001163823"/>
    </source>
</evidence>
<dbReference type="CDD" id="cd03784">
    <property type="entry name" value="GT1_Gtf-like"/>
    <property type="match status" value="1"/>
</dbReference>
<dbReference type="AlphaFoldDB" id="A0AAD7KP14"/>
<dbReference type="Pfam" id="PF00201">
    <property type="entry name" value="UDPGT"/>
    <property type="match status" value="1"/>
</dbReference>
<protein>
    <recommendedName>
        <fullName evidence="5">Glycosyltransferase</fullName>
        <ecNumber evidence="5">2.4.1.-</ecNumber>
    </recommendedName>
</protein>
<proteinExistence type="inferred from homology"/>
<evidence type="ECO:0000256" key="1">
    <source>
        <dbReference type="ARBA" id="ARBA00009995"/>
    </source>
</evidence>
<dbReference type="PANTHER" id="PTHR48048">
    <property type="entry name" value="GLYCOSYLTRANSFERASE"/>
    <property type="match status" value="1"/>
</dbReference>
<name>A0AAD7KP14_QUISA</name>
<dbReference type="PANTHER" id="PTHR48048:SF76">
    <property type="entry name" value="UDP-GLYCOSYLTRANSFERASE 708D1-LIKE"/>
    <property type="match status" value="1"/>
</dbReference>
<dbReference type="Proteomes" id="UP001163823">
    <property type="component" value="Chromosome 14"/>
</dbReference>
<dbReference type="KEGG" id="qsa:O6P43_032942"/>
<comment type="caution">
    <text evidence="6">The sequence shown here is derived from an EMBL/GenBank/DDBJ whole genome shotgun (WGS) entry which is preliminary data.</text>
</comment>
<evidence type="ECO:0000256" key="2">
    <source>
        <dbReference type="ARBA" id="ARBA00022676"/>
    </source>
</evidence>
<dbReference type="SUPFAM" id="SSF53756">
    <property type="entry name" value="UDP-Glycosyltransferase/glycogen phosphorylase"/>
    <property type="match status" value="1"/>
</dbReference>
<sequence>MATPVLHLALIPGAGMGHLRPFLRYARLLVHHQYCRVTLITSHPTLTLEESELISSFCSALPQVNHIQFHLPPVDAATAKVTDPFWLQFEAIRLSDHLLSPLLSSISPPLSAVISDMILTFCLLPITESLCLPNYILFTTSARMLSFLSCFPAVHGSKSSASSASFDGEVLEIPGILPIPKSSISPFLLDPNSRFANIFMEDSLKVPKLNGFLVNTFKELEGQTMEALNGGKVVKGLPPIFSVGPLLPCEFERKDQLGTTLKWLDGQPEGSVVYVCFGSKAAMKRDQIRELGDGLMRSGSRFLWVLKDKPVDRDEEEELDEVVGDDLKESMKKQGLVVSKWVDQGDILGHKAVGGFISHCGWNSITEAAYNGVPILAWPQHGDQKLNSEIVVMSGLGIWMKSWGWGGKALVKGEEIGEAIKEMMGDESLRLKAAEVKEAARKAIGVGGNSEVTFKTLIDEWKKNNVST</sequence>
<keyword evidence="2 4" id="KW-0328">Glycosyltransferase</keyword>
<dbReference type="PROSITE" id="PS00375">
    <property type="entry name" value="UDPGT"/>
    <property type="match status" value="1"/>
</dbReference>
<dbReference type="Gene3D" id="3.40.50.2000">
    <property type="entry name" value="Glycogen Phosphorylase B"/>
    <property type="match status" value="2"/>
</dbReference>
<reference evidence="6" key="1">
    <citation type="journal article" date="2023" name="Science">
        <title>Elucidation of the pathway for biosynthesis of saponin adjuvants from the soapbark tree.</title>
        <authorList>
            <person name="Reed J."/>
            <person name="Orme A."/>
            <person name="El-Demerdash A."/>
            <person name="Owen C."/>
            <person name="Martin L.B.B."/>
            <person name="Misra R.C."/>
            <person name="Kikuchi S."/>
            <person name="Rejzek M."/>
            <person name="Martin A.C."/>
            <person name="Harkess A."/>
            <person name="Leebens-Mack J."/>
            <person name="Louveau T."/>
            <person name="Stephenson M.J."/>
            <person name="Osbourn A."/>
        </authorList>
    </citation>
    <scope>NUCLEOTIDE SEQUENCE</scope>
    <source>
        <strain evidence="6">S10</strain>
    </source>
</reference>
<dbReference type="GO" id="GO:0035251">
    <property type="term" value="F:UDP-glucosyltransferase activity"/>
    <property type="evidence" value="ECO:0007669"/>
    <property type="project" value="InterPro"/>
</dbReference>
<dbReference type="EC" id="2.4.1.-" evidence="5"/>
<dbReference type="FunFam" id="3.40.50.2000:FF:000124">
    <property type="entry name" value="Glycosyltransferase"/>
    <property type="match status" value="1"/>
</dbReference>
<keyword evidence="3 4" id="KW-0808">Transferase</keyword>
<organism evidence="6 7">
    <name type="scientific">Quillaja saponaria</name>
    <name type="common">Soap bark tree</name>
    <dbReference type="NCBI Taxonomy" id="32244"/>
    <lineage>
        <taxon>Eukaryota</taxon>
        <taxon>Viridiplantae</taxon>
        <taxon>Streptophyta</taxon>
        <taxon>Embryophyta</taxon>
        <taxon>Tracheophyta</taxon>
        <taxon>Spermatophyta</taxon>
        <taxon>Magnoliopsida</taxon>
        <taxon>eudicotyledons</taxon>
        <taxon>Gunneridae</taxon>
        <taxon>Pentapetalae</taxon>
        <taxon>rosids</taxon>
        <taxon>fabids</taxon>
        <taxon>Fabales</taxon>
        <taxon>Quillajaceae</taxon>
        <taxon>Quillaja</taxon>
    </lineage>
</organism>
<comment type="similarity">
    <text evidence="1 4">Belongs to the UDP-glycosyltransferase family.</text>
</comment>
<dbReference type="EMBL" id="JARAOO010000014">
    <property type="protein sequence ID" value="KAJ7943385.1"/>
    <property type="molecule type" value="Genomic_DNA"/>
</dbReference>
<accession>A0AAD7KP14</accession>